<dbReference type="EMBL" id="UYJE01005353">
    <property type="protein sequence ID" value="VDI36675.1"/>
    <property type="molecule type" value="Genomic_DNA"/>
</dbReference>
<proteinExistence type="inferred from homology"/>
<name>A0A8B6ENG6_MYTGA</name>
<dbReference type="Proteomes" id="UP000596742">
    <property type="component" value="Unassembled WGS sequence"/>
</dbReference>
<evidence type="ECO:0000256" key="2">
    <source>
        <dbReference type="ARBA" id="ARBA00022741"/>
    </source>
</evidence>
<comment type="caution">
    <text evidence="6">The sequence shown here is derived from an EMBL/GenBank/DDBJ whole genome shotgun (WGS) entry which is preliminary data.</text>
</comment>
<dbReference type="InterPro" id="IPR051515">
    <property type="entry name" value="IRG"/>
</dbReference>
<evidence type="ECO:0000313" key="7">
    <source>
        <dbReference type="Proteomes" id="UP000596742"/>
    </source>
</evidence>
<organism evidence="6 7">
    <name type="scientific">Mytilus galloprovincialis</name>
    <name type="common">Mediterranean mussel</name>
    <dbReference type="NCBI Taxonomy" id="29158"/>
    <lineage>
        <taxon>Eukaryota</taxon>
        <taxon>Metazoa</taxon>
        <taxon>Spiralia</taxon>
        <taxon>Lophotrochozoa</taxon>
        <taxon>Mollusca</taxon>
        <taxon>Bivalvia</taxon>
        <taxon>Autobranchia</taxon>
        <taxon>Pteriomorphia</taxon>
        <taxon>Mytilida</taxon>
        <taxon>Mytiloidea</taxon>
        <taxon>Mytilidae</taxon>
        <taxon>Mytilinae</taxon>
        <taxon>Mytilus</taxon>
    </lineage>
</organism>
<gene>
    <name evidence="6" type="ORF">MGAL_10B074289</name>
</gene>
<sequence>LEEIKDSDEDKIVLEDIKDWDDETIGEILDTDLSSGNSEETFEEIGSKGSIINDIQNLLKTKGVIATRKYLTEEVTKWKRAKVKIAVAGQSAAGKSAFINAIRGVVFSDEGYAEEGFGDTTMNIEEYVHPHNKQIIYCDLPGYGTTIITKYKFLEKVNMSEYDMFIIFFTSVPTTDDKWLVIQLREANIPFCFVRTKLDQDIENGKRMGKSKTAVLVDINNAIARATGAIPVLKDEQIFVISNHKPYVGDMSKLVNFMQERVPKIKCEAIMFSIPAFTEDIIESKYQNLLRRMPYTIFLHALWAVVVVNPTIIDEIRMYFRVFELDTDYATYVPGLKHHFDNTYVHKLMDDLKEKMPSFVVQLTPIYPSIQTYIIYKKYLTNLLDELKIDAHKMYKHITTTV</sequence>
<comment type="similarity">
    <text evidence="1">Belongs to the TRAFAC class dynamin-like GTPase superfamily. IRG family.</text>
</comment>
<evidence type="ECO:0000256" key="4">
    <source>
        <dbReference type="ARBA" id="ARBA00023134"/>
    </source>
</evidence>
<dbReference type="OrthoDB" id="422720at2759"/>
<accession>A0A8B6ENG6</accession>
<dbReference type="SUPFAM" id="SSF52540">
    <property type="entry name" value="P-loop containing nucleoside triphosphate hydrolases"/>
    <property type="match status" value="1"/>
</dbReference>
<keyword evidence="7" id="KW-1185">Reference proteome</keyword>
<dbReference type="InterPro" id="IPR027417">
    <property type="entry name" value="P-loop_NTPase"/>
</dbReference>
<evidence type="ECO:0000259" key="5">
    <source>
        <dbReference type="PROSITE" id="PS51716"/>
    </source>
</evidence>
<dbReference type="InterPro" id="IPR007743">
    <property type="entry name" value="Immunity-related_GTPase-like"/>
</dbReference>
<evidence type="ECO:0000256" key="1">
    <source>
        <dbReference type="ARBA" id="ARBA00005429"/>
    </source>
</evidence>
<keyword evidence="2" id="KW-0547">Nucleotide-binding</keyword>
<evidence type="ECO:0000313" key="6">
    <source>
        <dbReference type="EMBL" id="VDI36675.1"/>
    </source>
</evidence>
<dbReference type="InterPro" id="IPR030385">
    <property type="entry name" value="G_IRG_dom"/>
</dbReference>
<protein>
    <recommendedName>
        <fullName evidence="5">IRG-type G domain-containing protein</fullName>
    </recommendedName>
</protein>
<feature type="domain" description="IRG-type G" evidence="5">
    <location>
        <begin position="81"/>
        <end position="264"/>
    </location>
</feature>
<dbReference type="Pfam" id="PF05049">
    <property type="entry name" value="IIGP"/>
    <property type="match status" value="1"/>
</dbReference>
<keyword evidence="4" id="KW-0342">GTP-binding</keyword>
<dbReference type="GO" id="GO:0016020">
    <property type="term" value="C:membrane"/>
    <property type="evidence" value="ECO:0007669"/>
    <property type="project" value="InterPro"/>
</dbReference>
<feature type="non-terminal residue" evidence="6">
    <location>
        <position position="1"/>
    </location>
</feature>
<dbReference type="GO" id="GO:0016787">
    <property type="term" value="F:hydrolase activity"/>
    <property type="evidence" value="ECO:0007669"/>
    <property type="project" value="UniProtKB-KW"/>
</dbReference>
<dbReference type="GO" id="GO:0005525">
    <property type="term" value="F:GTP binding"/>
    <property type="evidence" value="ECO:0007669"/>
    <property type="project" value="UniProtKB-KW"/>
</dbReference>
<dbReference type="PANTHER" id="PTHR32341">
    <property type="entry name" value="INTERFERON-INDUCIBLE GTPASE"/>
    <property type="match status" value="1"/>
</dbReference>
<keyword evidence="3" id="KW-0378">Hydrolase</keyword>
<dbReference type="PROSITE" id="PS51716">
    <property type="entry name" value="G_IRG"/>
    <property type="match status" value="1"/>
</dbReference>
<dbReference type="AlphaFoldDB" id="A0A8B6ENG6"/>
<dbReference type="Gene3D" id="3.40.50.300">
    <property type="entry name" value="P-loop containing nucleotide triphosphate hydrolases"/>
    <property type="match status" value="1"/>
</dbReference>
<dbReference type="PANTHER" id="PTHR32341:SF10">
    <property type="entry name" value="INTERFERON-INDUCIBLE GTPASE 5"/>
    <property type="match status" value="1"/>
</dbReference>
<evidence type="ECO:0000256" key="3">
    <source>
        <dbReference type="ARBA" id="ARBA00022801"/>
    </source>
</evidence>
<reference evidence="6" key="1">
    <citation type="submission" date="2018-11" db="EMBL/GenBank/DDBJ databases">
        <authorList>
            <person name="Alioto T."/>
            <person name="Alioto T."/>
        </authorList>
    </citation>
    <scope>NUCLEOTIDE SEQUENCE</scope>
</reference>